<dbReference type="InterPro" id="IPR023405">
    <property type="entry name" value="Topo_IA_core_domain"/>
</dbReference>
<keyword evidence="3 8" id="KW-0479">Metal-binding</keyword>
<evidence type="ECO:0000313" key="12">
    <source>
        <dbReference type="EMBL" id="SMP02063.1"/>
    </source>
</evidence>
<dbReference type="AlphaFoldDB" id="A0AA46AD11"/>
<dbReference type="PROSITE" id="PS52039">
    <property type="entry name" value="TOPO_IA_2"/>
    <property type="match status" value="1"/>
</dbReference>
<dbReference type="InterPro" id="IPR003602">
    <property type="entry name" value="Topo_IA_DNA-bd_dom"/>
</dbReference>
<dbReference type="CDD" id="cd00186">
    <property type="entry name" value="TOP1Ac"/>
    <property type="match status" value="1"/>
</dbReference>
<dbReference type="InterPro" id="IPR013825">
    <property type="entry name" value="Topo_IA_cen_sub2"/>
</dbReference>
<keyword evidence="7 8" id="KW-0413">Isomerase</keyword>
<dbReference type="NCBIfam" id="TIGR01056">
    <property type="entry name" value="topB"/>
    <property type="match status" value="1"/>
</dbReference>
<evidence type="ECO:0000256" key="4">
    <source>
        <dbReference type="ARBA" id="ARBA00022842"/>
    </source>
</evidence>
<dbReference type="Gene3D" id="1.10.290.10">
    <property type="entry name" value="Topoisomerase I, domain 4"/>
    <property type="match status" value="1"/>
</dbReference>
<dbReference type="InterPro" id="IPR000380">
    <property type="entry name" value="Topo_IA"/>
</dbReference>
<dbReference type="SMART" id="SM00436">
    <property type="entry name" value="TOP1Bc"/>
    <property type="match status" value="1"/>
</dbReference>
<evidence type="ECO:0000256" key="3">
    <source>
        <dbReference type="ARBA" id="ARBA00022723"/>
    </source>
</evidence>
<evidence type="ECO:0000256" key="7">
    <source>
        <dbReference type="ARBA" id="ARBA00023235"/>
    </source>
</evidence>
<dbReference type="PRINTS" id="PR00417">
    <property type="entry name" value="PRTPISMRASEI"/>
</dbReference>
<comment type="caution">
    <text evidence="12">The sequence shown here is derived from an EMBL/GenBank/DDBJ whole genome shotgun (WGS) entry which is preliminary data.</text>
</comment>
<feature type="domain" description="Toprim" evidence="10">
    <location>
        <begin position="10"/>
        <end position="143"/>
    </location>
</feature>
<dbReference type="Pfam" id="PF01751">
    <property type="entry name" value="Toprim"/>
    <property type="match status" value="1"/>
</dbReference>
<dbReference type="CDD" id="cd03362">
    <property type="entry name" value="TOPRIM_TopoIA_TopoIII"/>
    <property type="match status" value="1"/>
</dbReference>
<organism evidence="12 13">
    <name type="scientific">Laceyella tengchongensis</name>
    <dbReference type="NCBI Taxonomy" id="574699"/>
    <lineage>
        <taxon>Bacteria</taxon>
        <taxon>Bacillati</taxon>
        <taxon>Bacillota</taxon>
        <taxon>Bacilli</taxon>
        <taxon>Bacillales</taxon>
        <taxon>Thermoactinomycetaceae</taxon>
        <taxon>Laceyella</taxon>
    </lineage>
</organism>
<evidence type="ECO:0000256" key="5">
    <source>
        <dbReference type="ARBA" id="ARBA00023029"/>
    </source>
</evidence>
<evidence type="ECO:0000256" key="8">
    <source>
        <dbReference type="HAMAP-Rule" id="MF_00953"/>
    </source>
</evidence>
<dbReference type="InterPro" id="IPR013497">
    <property type="entry name" value="Topo_IA_cen"/>
</dbReference>
<dbReference type="InterPro" id="IPR034144">
    <property type="entry name" value="TOPRIM_TopoIII"/>
</dbReference>
<dbReference type="Gene3D" id="2.70.20.10">
    <property type="entry name" value="Topoisomerase I, domain 3"/>
    <property type="match status" value="1"/>
</dbReference>
<dbReference type="Proteomes" id="UP001157946">
    <property type="component" value="Unassembled WGS sequence"/>
</dbReference>
<feature type="region of interest" description="Disordered" evidence="9">
    <location>
        <begin position="713"/>
        <end position="737"/>
    </location>
</feature>
<dbReference type="SMART" id="SM00493">
    <property type="entry name" value="TOPRIM"/>
    <property type="match status" value="1"/>
</dbReference>
<dbReference type="Gene3D" id="3.40.50.140">
    <property type="match status" value="1"/>
</dbReference>
<keyword evidence="6 8" id="KW-0238">DNA-binding</keyword>
<dbReference type="InterPro" id="IPR003601">
    <property type="entry name" value="Topo_IA_2"/>
</dbReference>
<feature type="site" description="Interaction with DNA" evidence="8">
    <location>
        <position position="68"/>
    </location>
</feature>
<dbReference type="EMBL" id="FXTU01000001">
    <property type="protein sequence ID" value="SMP02063.1"/>
    <property type="molecule type" value="Genomic_DNA"/>
</dbReference>
<evidence type="ECO:0000256" key="1">
    <source>
        <dbReference type="ARBA" id="ARBA00000213"/>
    </source>
</evidence>
<dbReference type="PANTHER" id="PTHR11390:SF21">
    <property type="entry name" value="DNA TOPOISOMERASE 3-ALPHA"/>
    <property type="match status" value="1"/>
</dbReference>
<dbReference type="PROSITE" id="PS50880">
    <property type="entry name" value="TOPRIM"/>
    <property type="match status" value="1"/>
</dbReference>
<evidence type="ECO:0000259" key="10">
    <source>
        <dbReference type="PROSITE" id="PS50880"/>
    </source>
</evidence>
<dbReference type="PROSITE" id="PS00396">
    <property type="entry name" value="TOPO_IA_1"/>
    <property type="match status" value="1"/>
</dbReference>
<keyword evidence="13" id="KW-1185">Reference proteome</keyword>
<dbReference type="InterPro" id="IPR023406">
    <property type="entry name" value="Topo_IA_AS"/>
</dbReference>
<feature type="binding site" evidence="8">
    <location>
        <position position="112"/>
    </location>
    <ligand>
        <name>Mg(2+)</name>
        <dbReference type="ChEBI" id="CHEBI:18420"/>
        <note>catalytic</note>
    </ligand>
</feature>
<dbReference type="GO" id="GO:0006265">
    <property type="term" value="P:DNA topological change"/>
    <property type="evidence" value="ECO:0007669"/>
    <property type="project" value="UniProtKB-UniRule"/>
</dbReference>
<dbReference type="InterPro" id="IPR013826">
    <property type="entry name" value="Topo_IA_cen_sub3"/>
</dbReference>
<dbReference type="GO" id="GO:0003677">
    <property type="term" value="F:DNA binding"/>
    <property type="evidence" value="ECO:0007669"/>
    <property type="project" value="UniProtKB-KW"/>
</dbReference>
<feature type="region of interest" description="Interaction with DNA" evidence="8">
    <location>
        <begin position="194"/>
        <end position="199"/>
    </location>
</feature>
<dbReference type="NCBIfam" id="NF005829">
    <property type="entry name" value="PRK07726.1"/>
    <property type="match status" value="1"/>
</dbReference>
<reference evidence="12" key="1">
    <citation type="submission" date="2017-05" db="EMBL/GenBank/DDBJ databases">
        <authorList>
            <person name="Varghese N."/>
            <person name="Submissions S."/>
        </authorList>
    </citation>
    <scope>NUCLEOTIDE SEQUENCE</scope>
    <source>
        <strain evidence="12">DSM 45262</strain>
    </source>
</reference>
<feature type="binding site" evidence="8">
    <location>
        <position position="16"/>
    </location>
    <ligand>
        <name>Mg(2+)</name>
        <dbReference type="ChEBI" id="CHEBI:18420"/>
        <note>catalytic</note>
    </ligand>
</feature>
<keyword evidence="5 8" id="KW-0799">Topoisomerase</keyword>
<evidence type="ECO:0000313" key="13">
    <source>
        <dbReference type="Proteomes" id="UP001157946"/>
    </source>
</evidence>
<name>A0AA46AD11_9BACL</name>
<dbReference type="GO" id="GO:0000287">
    <property type="term" value="F:magnesium ion binding"/>
    <property type="evidence" value="ECO:0007669"/>
    <property type="project" value="UniProtKB-UniRule"/>
</dbReference>
<feature type="site" description="Interaction with DNA" evidence="8">
    <location>
        <position position="175"/>
    </location>
</feature>
<evidence type="ECO:0000259" key="11">
    <source>
        <dbReference type="PROSITE" id="PS52039"/>
    </source>
</evidence>
<dbReference type="SMART" id="SM00437">
    <property type="entry name" value="TOP1Ac"/>
    <property type="match status" value="1"/>
</dbReference>
<evidence type="ECO:0000256" key="2">
    <source>
        <dbReference type="ARBA" id="ARBA00009446"/>
    </source>
</evidence>
<keyword evidence="4 8" id="KW-0460">Magnesium</keyword>
<feature type="site" description="Interaction with DNA" evidence="8">
    <location>
        <position position="183"/>
    </location>
</feature>
<feature type="active site" description="O-(5'-phospho-DNA)-tyrosine intermediate" evidence="8">
    <location>
        <position position="318"/>
    </location>
</feature>
<feature type="domain" description="Topo IA-type catalytic" evidence="11">
    <location>
        <begin position="160"/>
        <end position="601"/>
    </location>
</feature>
<comment type="similarity">
    <text evidence="2 8">Belongs to the type IA topoisomerase family.</text>
</comment>
<protein>
    <recommendedName>
        <fullName evidence="8">DNA topoisomerase 3</fullName>
        <ecNumber evidence="8">5.6.2.1</ecNumber>
    </recommendedName>
    <alternativeName>
        <fullName evidence="8">DNA topoisomerase III</fullName>
    </alternativeName>
</protein>
<sequence>MHERMLKMSKTVVLAEKPSVGKDIAKVLRCHKQGNGYFEGDRYVVTWAFGHLVTHADPEAYGEQYKKWRLEDLPLLPDRLKLVVIKKTGRQFQQVKQLMSRPDVKEIVIATDAGREGELVARWVIEKAHVKKPIKRLWISSVTDKAIKEGFQRLRDGKEYENLYHSAAARAEADWLVGINATRALTCKHNAQLSCGRVQTPTLAMIAQREAEIKNFKPKAFYGMEAEAENGLKLVWQDGKSKDWRIFSQEKRDRLLSMLGNREAVVTEVRKTKKKRFAPSLYDLTELQREANQRFGYSAKETLSTLQSLYEYHKVVTYPRTDSRYLSSDIVSTLKDRIEACRVGPYVQLAQQARLHLKPGKHVVDDSKVSDHHAIIPTEEPVFLDKLSVKERKIYDLVVKRFLAVMYPPFEYEQTTVRADIGGETFVAKGKVILAQGWKQVYGDLVEEEEEKEGIKEQILPKLTEGQRLAIRAINPTQGETKPPELFTEGSLLAAMENPAKFMGNERKDLIKTLGETGGLGTVATRADIIEKLFDSFLIEKNGKHIRITSKGKQLLDLVPEELKSPALTAKWEQKLSAIAKGKLNKAAFVSEMRGYAKAVVNEIKESEKTFRHDNLSTKKCPDCGKRLLEVKGKKGQMLVCQDRECGYRKSVSIVTNARCPECKKKLELRGEGEGRIFVCTCGHREKYAAFQQRKEKEKKGKVSRREIANYIKQQNKQQEEGHPALKEALSKLFNQD</sequence>
<dbReference type="HAMAP" id="MF_00953">
    <property type="entry name" value="Topoisom_3_prok"/>
    <property type="match status" value="1"/>
</dbReference>
<comment type="catalytic activity">
    <reaction evidence="1 8">
        <text>ATP-independent breakage of single-stranded DNA, followed by passage and rejoining.</text>
        <dbReference type="EC" id="5.6.2.1"/>
    </reaction>
</comment>
<evidence type="ECO:0000256" key="6">
    <source>
        <dbReference type="ARBA" id="ARBA00023125"/>
    </source>
</evidence>
<dbReference type="GO" id="GO:0006310">
    <property type="term" value="P:DNA recombination"/>
    <property type="evidence" value="ECO:0007669"/>
    <property type="project" value="TreeGrafter"/>
</dbReference>
<dbReference type="GO" id="GO:0043597">
    <property type="term" value="C:cytoplasmic replication fork"/>
    <property type="evidence" value="ECO:0007669"/>
    <property type="project" value="TreeGrafter"/>
</dbReference>
<feature type="site" description="Interaction with DNA" evidence="8">
    <location>
        <position position="320"/>
    </location>
</feature>
<gene>
    <name evidence="8" type="primary">topB</name>
    <name evidence="12" type="ORF">SAMN06265361_101302</name>
</gene>
<evidence type="ECO:0000256" key="9">
    <source>
        <dbReference type="SAM" id="MobiDB-lite"/>
    </source>
</evidence>
<dbReference type="GO" id="GO:0006281">
    <property type="term" value="P:DNA repair"/>
    <property type="evidence" value="ECO:0007669"/>
    <property type="project" value="TreeGrafter"/>
</dbReference>
<accession>A0AA46AD11</accession>
<comment type="function">
    <text evidence="8">Releases the supercoiling and torsional tension of DNA, which is introduced during the DNA replication and transcription, by transiently cleaving and rejoining one strand of the DNA duplex. Introduces a single-strand break via transesterification at a target site in duplex DNA. The scissile phosphodiester is attacked by the catalytic tyrosine of the enzyme, resulting in the formation of a DNA-(5'-phosphotyrosyl)-enzyme intermediate and the expulsion of a 3'-OH DNA strand. The free DNA strand then undergoes passage around the unbroken strand, thus removing DNA supercoils. Finally, in the religation step, the DNA 3'-OH attacks the covalent intermediate to expel the active-site tyrosine and restore the DNA phosphodiester backbone.</text>
</comment>
<dbReference type="Pfam" id="PF01131">
    <property type="entry name" value="Topoisom_bac"/>
    <property type="match status" value="1"/>
</dbReference>
<dbReference type="GO" id="GO:0003917">
    <property type="term" value="F:DNA topoisomerase type I (single strand cut, ATP-independent) activity"/>
    <property type="evidence" value="ECO:0007669"/>
    <property type="project" value="UniProtKB-UniRule"/>
</dbReference>
<dbReference type="SUPFAM" id="SSF56712">
    <property type="entry name" value="Prokaryotic type I DNA topoisomerase"/>
    <property type="match status" value="1"/>
</dbReference>
<comment type="caution">
    <text evidence="8">Lacks conserved residue(s) required for the propagation of feature annotation.</text>
</comment>
<dbReference type="EC" id="5.6.2.1" evidence="8"/>
<proteinExistence type="inferred from homology"/>
<dbReference type="Gene3D" id="1.10.460.10">
    <property type="entry name" value="Topoisomerase I, domain 2"/>
    <property type="match status" value="1"/>
</dbReference>
<feature type="compositionally biased region" description="Basic and acidic residues" evidence="9">
    <location>
        <begin position="718"/>
        <end position="730"/>
    </location>
</feature>
<dbReference type="InterPro" id="IPR006171">
    <property type="entry name" value="TOPRIM_dom"/>
</dbReference>
<dbReference type="InterPro" id="IPR005738">
    <property type="entry name" value="TopoIII"/>
</dbReference>
<comment type="cofactor">
    <cofactor evidence="8">
        <name>Mg(2+)</name>
        <dbReference type="ChEBI" id="CHEBI:18420"/>
    </cofactor>
</comment>
<dbReference type="PANTHER" id="PTHR11390">
    <property type="entry name" value="PROKARYOTIC DNA TOPOISOMERASE"/>
    <property type="match status" value="1"/>
</dbReference>
<dbReference type="InterPro" id="IPR013824">
    <property type="entry name" value="Topo_IA_cen_sub1"/>
</dbReference>